<accession>A0A1F6DCF9</accession>
<dbReference type="InterPro" id="IPR004095">
    <property type="entry name" value="TGS"/>
</dbReference>
<dbReference type="PANTHER" id="PTHR21262:SF31">
    <property type="entry name" value="GTP PYROPHOSPHOKINASE"/>
    <property type="match status" value="1"/>
</dbReference>
<evidence type="ECO:0000259" key="3">
    <source>
        <dbReference type="PROSITE" id="PS51880"/>
    </source>
</evidence>
<dbReference type="SMART" id="SM00471">
    <property type="entry name" value="HDc"/>
    <property type="match status" value="1"/>
</dbReference>
<dbReference type="CDD" id="cd05399">
    <property type="entry name" value="NT_Rel-Spo_like"/>
    <property type="match status" value="1"/>
</dbReference>
<dbReference type="STRING" id="1798492.A3C89_01785"/>
<evidence type="ECO:0008006" key="6">
    <source>
        <dbReference type="Google" id="ProtNLM"/>
    </source>
</evidence>
<gene>
    <name evidence="4" type="ORF">A3C89_01785</name>
</gene>
<dbReference type="GO" id="GO:0015969">
    <property type="term" value="P:guanosine tetraphosphate metabolic process"/>
    <property type="evidence" value="ECO:0007669"/>
    <property type="project" value="InterPro"/>
</dbReference>
<dbReference type="Gene3D" id="1.10.3210.10">
    <property type="entry name" value="Hypothetical protein af1432"/>
    <property type="match status" value="1"/>
</dbReference>
<dbReference type="Proteomes" id="UP000178794">
    <property type="component" value="Unassembled WGS sequence"/>
</dbReference>
<comment type="similarity">
    <text evidence="1">Belongs to the RelA/SpoT family.</text>
</comment>
<dbReference type="SUPFAM" id="SSF109604">
    <property type="entry name" value="HD-domain/PDEase-like"/>
    <property type="match status" value="1"/>
</dbReference>
<dbReference type="SUPFAM" id="SSF81271">
    <property type="entry name" value="TGS-like"/>
    <property type="match status" value="1"/>
</dbReference>
<dbReference type="InterPro" id="IPR033655">
    <property type="entry name" value="TGS_RelA/SpoT"/>
</dbReference>
<dbReference type="InterPro" id="IPR012675">
    <property type="entry name" value="Beta-grasp_dom_sf"/>
</dbReference>
<name>A0A1F6DCF9_9BACT</name>
<comment type="caution">
    <text evidence="4">The sequence shown here is derived from an EMBL/GenBank/DDBJ whole genome shotgun (WGS) entry which is preliminary data.</text>
</comment>
<dbReference type="InterPro" id="IPR003607">
    <property type="entry name" value="HD/PDEase_dom"/>
</dbReference>
<evidence type="ECO:0000259" key="2">
    <source>
        <dbReference type="PROSITE" id="PS51831"/>
    </source>
</evidence>
<dbReference type="InterPro" id="IPR043519">
    <property type="entry name" value="NT_sf"/>
</dbReference>
<dbReference type="Pfam" id="PF02824">
    <property type="entry name" value="TGS"/>
    <property type="match status" value="1"/>
</dbReference>
<dbReference type="CDD" id="cd00077">
    <property type="entry name" value="HDc"/>
    <property type="match status" value="1"/>
</dbReference>
<dbReference type="InterPro" id="IPR012676">
    <property type="entry name" value="TGS-like"/>
</dbReference>
<dbReference type="Gene3D" id="3.10.20.30">
    <property type="match status" value="1"/>
</dbReference>
<feature type="domain" description="HD" evidence="2">
    <location>
        <begin position="45"/>
        <end position="143"/>
    </location>
</feature>
<dbReference type="InterPro" id="IPR007685">
    <property type="entry name" value="RelA_SpoT"/>
</dbReference>
<dbReference type="Gene3D" id="3.30.460.10">
    <property type="entry name" value="Beta Polymerase, domain 2"/>
    <property type="match status" value="1"/>
</dbReference>
<feature type="domain" description="TGS" evidence="3">
    <location>
        <begin position="411"/>
        <end position="474"/>
    </location>
</feature>
<dbReference type="AlphaFoldDB" id="A0A1F6DCF9"/>
<proteinExistence type="inferred from homology"/>
<dbReference type="EMBL" id="MFLF01000020">
    <property type="protein sequence ID" value="OGG59118.1"/>
    <property type="molecule type" value="Genomic_DNA"/>
</dbReference>
<dbReference type="CDD" id="cd01668">
    <property type="entry name" value="TGS_RSH"/>
    <property type="match status" value="1"/>
</dbReference>
<reference evidence="4 5" key="1">
    <citation type="journal article" date="2016" name="Nat. Commun.">
        <title>Thousands of microbial genomes shed light on interconnected biogeochemical processes in an aquifer system.</title>
        <authorList>
            <person name="Anantharaman K."/>
            <person name="Brown C.T."/>
            <person name="Hug L.A."/>
            <person name="Sharon I."/>
            <person name="Castelle C.J."/>
            <person name="Probst A.J."/>
            <person name="Thomas B.C."/>
            <person name="Singh A."/>
            <person name="Wilkins M.J."/>
            <person name="Karaoz U."/>
            <person name="Brodie E.L."/>
            <person name="Williams K.H."/>
            <person name="Hubbard S.S."/>
            <person name="Banfield J.F."/>
        </authorList>
    </citation>
    <scope>NUCLEOTIDE SEQUENCE [LARGE SCALE GENOMIC DNA]</scope>
</reference>
<dbReference type="InterPro" id="IPR006674">
    <property type="entry name" value="HD_domain"/>
</dbReference>
<dbReference type="Pfam" id="PF13328">
    <property type="entry name" value="HD_4"/>
    <property type="match status" value="1"/>
</dbReference>
<organism evidence="4 5">
    <name type="scientific">Candidatus Kaiserbacteria bacterium RIFCSPHIGHO2_02_FULL_50_50</name>
    <dbReference type="NCBI Taxonomy" id="1798492"/>
    <lineage>
        <taxon>Bacteria</taxon>
        <taxon>Candidatus Kaiseribacteriota</taxon>
    </lineage>
</organism>
<dbReference type="SUPFAM" id="SSF81301">
    <property type="entry name" value="Nucleotidyltransferase"/>
    <property type="match status" value="1"/>
</dbReference>
<dbReference type="FunFam" id="1.10.3210.10:FF:000001">
    <property type="entry name" value="GTP pyrophosphokinase RelA"/>
    <property type="match status" value="1"/>
</dbReference>
<evidence type="ECO:0000313" key="5">
    <source>
        <dbReference type="Proteomes" id="UP000178794"/>
    </source>
</evidence>
<dbReference type="SMART" id="SM00954">
    <property type="entry name" value="RelA_SpoT"/>
    <property type="match status" value="1"/>
</dbReference>
<dbReference type="PROSITE" id="PS51831">
    <property type="entry name" value="HD"/>
    <property type="match status" value="1"/>
</dbReference>
<dbReference type="FunFam" id="3.30.460.10:FF:000001">
    <property type="entry name" value="GTP pyrophosphokinase RelA"/>
    <property type="match status" value="1"/>
</dbReference>
<dbReference type="Pfam" id="PF04607">
    <property type="entry name" value="RelA_SpoT"/>
    <property type="match status" value="1"/>
</dbReference>
<sequence>MTATIKDILTTMTYATADEKALVERAFMVADKAHDGQLRKSGEPYIIHPLAIGKMLAEMGVDAATVAAGILHDTIEDTAVTSDDIKRDFGDEILFLVEGVTKLGGVRYRGTDRHNESLRRLFVATSRDIRILIIKLVDRLHNMRTLQHVAKEKQFRIAQETLQIYVPVAHRLGIGRLRKELEDLAFPYVYPDDHERVLALTREHRKHDEAMLEKCRKALQRRLGELTLTNFRTSGRVKGLYSLYQKLKRRHWDMNNVYDYLAIRVIVGSVEECYQVLGIIHELWRPMPGRIKDYIAFPKPNGYRSLHTTVATPYDRVVEIQIRTEDMHRAAELGIASHLVYKTQQNGGPNVTKNESWFRSLIPRFGKTPEVVAARPEAVTIPDWIKAVATSYTHHDVTDDDFDDALHQDFFSTRIFVFTPNNDVVDLPVNATVVDFAFEIHSDIGEHVSGARVNGKFVGIDTALKNGDRVEIETSERSHPTYKWLEFAKTSEARRKIRAYLKKAA</sequence>
<dbReference type="FunFam" id="3.10.20.30:FF:000002">
    <property type="entry name" value="GTP pyrophosphokinase (RelA/SpoT)"/>
    <property type="match status" value="1"/>
</dbReference>
<evidence type="ECO:0000313" key="4">
    <source>
        <dbReference type="EMBL" id="OGG59118.1"/>
    </source>
</evidence>
<protein>
    <recommendedName>
        <fullName evidence="6">TGS domain-containing protein</fullName>
    </recommendedName>
</protein>
<dbReference type="PROSITE" id="PS51880">
    <property type="entry name" value="TGS"/>
    <property type="match status" value="1"/>
</dbReference>
<dbReference type="PANTHER" id="PTHR21262">
    <property type="entry name" value="GUANOSINE-3',5'-BIS DIPHOSPHATE 3'-PYROPHOSPHOHYDROLASE"/>
    <property type="match status" value="1"/>
</dbReference>
<evidence type="ECO:0000256" key="1">
    <source>
        <dbReference type="ARBA" id="ARBA00007476"/>
    </source>
</evidence>